<keyword evidence="1" id="KW-0472">Membrane</keyword>
<protein>
    <submittedName>
        <fullName evidence="2">Uncharacterized protein</fullName>
    </submittedName>
</protein>
<dbReference type="RefSeq" id="WP_169321890.1">
    <property type="nucleotide sequence ID" value="NZ_JABCJF010000007.1"/>
</dbReference>
<name>A0A848N4C9_9FLAO</name>
<dbReference type="EMBL" id="JABCJF010000007">
    <property type="protein sequence ID" value="NMR35216.1"/>
    <property type="molecule type" value="Genomic_DNA"/>
</dbReference>
<comment type="caution">
    <text evidence="2">The sequence shown here is derived from an EMBL/GenBank/DDBJ whole genome shotgun (WGS) entry which is preliminary data.</text>
</comment>
<keyword evidence="1" id="KW-0812">Transmembrane</keyword>
<proteinExistence type="predicted"/>
<dbReference type="Proteomes" id="UP000548067">
    <property type="component" value="Unassembled WGS sequence"/>
</dbReference>
<organism evidence="2 3">
    <name type="scientific">Chryseobacterium aquaticum</name>
    <dbReference type="NCBI Taxonomy" id="452084"/>
    <lineage>
        <taxon>Bacteria</taxon>
        <taxon>Pseudomonadati</taxon>
        <taxon>Bacteroidota</taxon>
        <taxon>Flavobacteriia</taxon>
        <taxon>Flavobacteriales</taxon>
        <taxon>Weeksellaceae</taxon>
        <taxon>Chryseobacterium group</taxon>
        <taxon>Chryseobacterium</taxon>
    </lineage>
</organism>
<keyword evidence="1" id="KW-1133">Transmembrane helix</keyword>
<reference evidence="2 3" key="1">
    <citation type="submission" date="2020-04" db="EMBL/GenBank/DDBJ databases">
        <title>Genome analysis and antimicrobial resistance characteristics of Chryseobacterium aquaticum isolated from farmed salmonids.</title>
        <authorList>
            <person name="Saticioglu I.B."/>
            <person name="Duman M."/>
            <person name="Altun S."/>
        </authorList>
    </citation>
    <scope>NUCLEOTIDE SEQUENCE [LARGE SCALE GENOMIC DNA]</scope>
    <source>
        <strain evidence="2 3">C-174</strain>
    </source>
</reference>
<accession>A0A848N4C9</accession>
<evidence type="ECO:0000256" key="1">
    <source>
        <dbReference type="SAM" id="Phobius"/>
    </source>
</evidence>
<sequence length="467" mass="56103">MNALDGNDLLNSLTSTTYIEFKDYIFDIRTPLNIDINKITLKNTYKNCIFTGDRIDFLNLKIDDIEKESHILIFENCEFNNEIYFKDCSFQEITFRNSLNIEKIHIACKKLSYLILNNEEKIECKNFNLTLHNINISKELTIRNIKTENSYLDFLRCEFNNVEIFNNNLKRIDISNSTCKKTFDFNKNEISDSYIKDNNFFKFSFTRNDLNGESNFRNNDFIGTTLFEKNKNDIRGKIIITSCNFEKYTYFSNSNLYELKIDTSKFLETTSFQDVKIDIFNLDRTIFEKTPFFDDFSIEKIDRCTHRTIRNLKQQLLRADNSIDYNFYRAIEHRQYKIYLKDRIKKSKTKTEKKRLKRDLTILRINDFYSDNGVNWVKAIIQTLLLASIFYILFFIVYNLENDFDLQKINEFLIGYFRFFLVTDYYNPLEDRKYIDIWYAWPFFIIGKIAIGIGIFEIINSFRKFKK</sequence>
<gene>
    <name evidence="2" type="ORF">HIO71_13580</name>
</gene>
<evidence type="ECO:0000313" key="2">
    <source>
        <dbReference type="EMBL" id="NMR35216.1"/>
    </source>
</evidence>
<evidence type="ECO:0000313" key="3">
    <source>
        <dbReference type="Proteomes" id="UP000548067"/>
    </source>
</evidence>
<feature type="transmembrane region" description="Helical" evidence="1">
    <location>
        <begin position="438"/>
        <end position="459"/>
    </location>
</feature>
<dbReference type="AlphaFoldDB" id="A0A848N4C9"/>
<feature type="transmembrane region" description="Helical" evidence="1">
    <location>
        <begin position="376"/>
        <end position="397"/>
    </location>
</feature>